<protein>
    <recommendedName>
        <fullName evidence="3">Lipoprotein</fullName>
    </recommendedName>
</protein>
<evidence type="ECO:0008006" key="3">
    <source>
        <dbReference type="Google" id="ProtNLM"/>
    </source>
</evidence>
<evidence type="ECO:0000313" key="2">
    <source>
        <dbReference type="EMBL" id="XDQ66726.1"/>
    </source>
</evidence>
<sequence>MVATAGVLSACGSGAVGSPDAAKPVAENKPLVNKDNWPKATPDRGLAKGLSLPLEDYMQSYADTVTLDQATRHLQERCMADYGFDIQLTVAGATPPPNDNDANMERRYGLTDREAAEKYGYGLPEALTDQPRQKVPDLSEEQVEVLTGHGKPTKASPDSVPVAKAAPDTYKGKKIHDKGCIGYADEEIGKSAIDFQLASELNGQSFTQSMKAPAVKEALGAWSQCMKGKGYTAATPTESAALVQHTDPASQEEIDTALAEIDCKQETNLVDIWFKEETAIQKQQIADHKDELTAAKDKNTKALAAANKTLAG</sequence>
<name>A0AB39SKG6_9ACTN</name>
<proteinExistence type="predicted"/>
<accession>A0AB39SKG6</accession>
<organism evidence="2">
    <name type="scientific">Streptomyces sp. R35</name>
    <dbReference type="NCBI Taxonomy" id="3238630"/>
    <lineage>
        <taxon>Bacteria</taxon>
        <taxon>Bacillati</taxon>
        <taxon>Actinomycetota</taxon>
        <taxon>Actinomycetes</taxon>
        <taxon>Kitasatosporales</taxon>
        <taxon>Streptomycetaceae</taxon>
        <taxon>Streptomyces</taxon>
    </lineage>
</organism>
<feature type="region of interest" description="Disordered" evidence="1">
    <location>
        <begin position="13"/>
        <end position="44"/>
    </location>
</feature>
<dbReference type="AlphaFoldDB" id="A0AB39SKG6"/>
<reference evidence="2" key="1">
    <citation type="submission" date="2024-07" db="EMBL/GenBank/DDBJ databases">
        <authorList>
            <person name="Yu S.T."/>
        </authorList>
    </citation>
    <scope>NUCLEOTIDE SEQUENCE</scope>
    <source>
        <strain evidence="2">R35</strain>
    </source>
</reference>
<dbReference type="EMBL" id="CP163440">
    <property type="protein sequence ID" value="XDQ66726.1"/>
    <property type="molecule type" value="Genomic_DNA"/>
</dbReference>
<gene>
    <name evidence="2" type="ORF">AB5J50_41080</name>
</gene>
<evidence type="ECO:0000256" key="1">
    <source>
        <dbReference type="SAM" id="MobiDB-lite"/>
    </source>
</evidence>
<dbReference type="RefSeq" id="WP_369263710.1">
    <property type="nucleotide sequence ID" value="NZ_CP163440.1"/>
</dbReference>